<accession>A0A9P7LIU9</accession>
<protein>
    <submittedName>
        <fullName evidence="2">Uncharacterized protein</fullName>
    </submittedName>
</protein>
<proteinExistence type="predicted"/>
<dbReference type="EMBL" id="JADFTT010000329">
    <property type="protein sequence ID" value="KAG5763101.1"/>
    <property type="molecule type" value="Genomic_DNA"/>
</dbReference>
<evidence type="ECO:0000313" key="3">
    <source>
        <dbReference type="Proteomes" id="UP000750502"/>
    </source>
</evidence>
<keyword evidence="3" id="KW-1185">Reference proteome</keyword>
<feature type="compositionally biased region" description="Basic and acidic residues" evidence="1">
    <location>
        <begin position="58"/>
        <end position="72"/>
    </location>
</feature>
<feature type="region of interest" description="Disordered" evidence="1">
    <location>
        <begin position="53"/>
        <end position="100"/>
    </location>
</feature>
<sequence length="100" mass="11700">MDIEQVIQSEPFRDANKNPVNGALEFNLHDFMPDNLCQDCSNTPFSISYRDMSNMSTKAERRQRIRARKDVPESLPKSSIRVRKRRLSESSEDRIKAGWR</sequence>
<feature type="compositionally biased region" description="Basic and acidic residues" evidence="1">
    <location>
        <begin position="87"/>
        <end position="100"/>
    </location>
</feature>
<evidence type="ECO:0000256" key="1">
    <source>
        <dbReference type="SAM" id="MobiDB-lite"/>
    </source>
</evidence>
<organism evidence="2 3">
    <name type="scientific">Fusarium xylarioides</name>
    <dbReference type="NCBI Taxonomy" id="221167"/>
    <lineage>
        <taxon>Eukaryota</taxon>
        <taxon>Fungi</taxon>
        <taxon>Dikarya</taxon>
        <taxon>Ascomycota</taxon>
        <taxon>Pezizomycotina</taxon>
        <taxon>Sordariomycetes</taxon>
        <taxon>Hypocreomycetidae</taxon>
        <taxon>Hypocreales</taxon>
        <taxon>Nectriaceae</taxon>
        <taxon>Fusarium</taxon>
        <taxon>Fusarium fujikuroi species complex</taxon>
    </lineage>
</organism>
<gene>
    <name evidence="2" type="ORF">H9Q72_008790</name>
</gene>
<reference evidence="2" key="1">
    <citation type="journal article" date="2020" name="bioRxiv">
        <title>Historical genomics reveals the evolutionary mechanisms behind multiple outbreaks of the host-specific coffee wilt pathogen Fusarium xylarioides.</title>
        <authorList>
            <person name="Peck D."/>
            <person name="Nowell R.W."/>
            <person name="Flood J."/>
            <person name="Ryan M.J."/>
            <person name="Barraclough T.G."/>
        </authorList>
    </citation>
    <scope>NUCLEOTIDE SEQUENCE</scope>
    <source>
        <strain evidence="2">IMI 127659i</strain>
    </source>
</reference>
<evidence type="ECO:0000313" key="2">
    <source>
        <dbReference type="EMBL" id="KAG5763101.1"/>
    </source>
</evidence>
<reference evidence="2" key="2">
    <citation type="submission" date="2020-10" db="EMBL/GenBank/DDBJ databases">
        <authorList>
            <person name="Peck L.D."/>
            <person name="Nowell R.W."/>
            <person name="Flood J."/>
            <person name="Ryan M.J."/>
            <person name="Barraclough T.G."/>
        </authorList>
    </citation>
    <scope>NUCLEOTIDE SEQUENCE</scope>
    <source>
        <strain evidence="2">IMI 127659i</strain>
    </source>
</reference>
<dbReference type="OrthoDB" id="3485856at2759"/>
<comment type="caution">
    <text evidence="2">The sequence shown here is derived from an EMBL/GenBank/DDBJ whole genome shotgun (WGS) entry which is preliminary data.</text>
</comment>
<dbReference type="Proteomes" id="UP000750502">
    <property type="component" value="Unassembled WGS sequence"/>
</dbReference>
<name>A0A9P7LIU9_9HYPO</name>
<dbReference type="AlphaFoldDB" id="A0A9P7LIU9"/>